<dbReference type="SUPFAM" id="SSF46785">
    <property type="entry name" value="Winged helix' DNA-binding domain"/>
    <property type="match status" value="1"/>
</dbReference>
<evidence type="ECO:0000256" key="1">
    <source>
        <dbReference type="ARBA" id="ARBA00023015"/>
    </source>
</evidence>
<dbReference type="InterPro" id="IPR028349">
    <property type="entry name" value="PafC-like"/>
</dbReference>
<dbReference type="InterPro" id="IPR026881">
    <property type="entry name" value="WYL_dom"/>
</dbReference>
<dbReference type="Pfam" id="PF13280">
    <property type="entry name" value="WYL"/>
    <property type="match status" value="1"/>
</dbReference>
<dbReference type="InterPro" id="IPR036390">
    <property type="entry name" value="WH_DNA-bd_sf"/>
</dbReference>
<dbReference type="InterPro" id="IPR013196">
    <property type="entry name" value="HTH_11"/>
</dbReference>
<organism evidence="4 5">
    <name type="scientific">Amycolatopsis carbonis</name>
    <dbReference type="NCBI Taxonomy" id="715471"/>
    <lineage>
        <taxon>Bacteria</taxon>
        <taxon>Bacillati</taxon>
        <taxon>Actinomycetota</taxon>
        <taxon>Actinomycetes</taxon>
        <taxon>Pseudonocardiales</taxon>
        <taxon>Pseudonocardiaceae</taxon>
        <taxon>Amycolatopsis</taxon>
    </lineage>
</organism>
<dbReference type="AlphaFoldDB" id="A0A9Y2MV41"/>
<keyword evidence="5" id="KW-1185">Reference proteome</keyword>
<dbReference type="GO" id="GO:0003700">
    <property type="term" value="F:DNA-binding transcription factor activity"/>
    <property type="evidence" value="ECO:0007669"/>
    <property type="project" value="InterPro"/>
</dbReference>
<evidence type="ECO:0000256" key="2">
    <source>
        <dbReference type="ARBA" id="ARBA00023163"/>
    </source>
</evidence>
<evidence type="ECO:0000313" key="5">
    <source>
        <dbReference type="Proteomes" id="UP001236014"/>
    </source>
</evidence>
<accession>A0A9Y2MV41</accession>
<gene>
    <name evidence="4" type="ORF">QRX50_01905</name>
</gene>
<sequence>MRASRLLTVLLLLQNRGRMTAEELAAELEVSVRTVYRDIEALSASGVPVYADRGRAGGYQLVDGYRTRLTGLTEEEAQSLSLAGLPAAAAELGLGTVLAAAQLKLSAALPKELRSRAGRVAERFYLDVPGWHRGIESLPVLSAVADAVWSSHRIRIRYERWGQREVERVLEPLGLILKAGNWYLAGRCEGTDRTYRISRILELTDLGEGFERPADFDLPRYWQEWSEQFERRMYPRLATVRLSPRAQGLLPFYAGSVGARALREALDGGAVADEEGWLTMRLPVEPGEPAIGELLRFGPHLEVLEPADLRARLAEAIREMDATYG</sequence>
<dbReference type="KEGG" id="acab:QRX50_01905"/>
<proteinExistence type="predicted"/>
<keyword evidence="2" id="KW-0804">Transcription</keyword>
<dbReference type="InterPro" id="IPR057727">
    <property type="entry name" value="WCX_dom"/>
</dbReference>
<dbReference type="PIRSF" id="PIRSF016838">
    <property type="entry name" value="PafC"/>
    <property type="match status" value="1"/>
</dbReference>
<dbReference type="EMBL" id="CP127294">
    <property type="protein sequence ID" value="WIX79586.1"/>
    <property type="molecule type" value="Genomic_DNA"/>
</dbReference>
<dbReference type="Pfam" id="PF08279">
    <property type="entry name" value="HTH_11"/>
    <property type="match status" value="1"/>
</dbReference>
<dbReference type="Gene3D" id="1.10.10.10">
    <property type="entry name" value="Winged helix-like DNA-binding domain superfamily/Winged helix DNA-binding domain"/>
    <property type="match status" value="1"/>
</dbReference>
<dbReference type="Pfam" id="PF25583">
    <property type="entry name" value="WCX"/>
    <property type="match status" value="1"/>
</dbReference>
<dbReference type="PROSITE" id="PS52050">
    <property type="entry name" value="WYL"/>
    <property type="match status" value="1"/>
</dbReference>
<evidence type="ECO:0000313" key="4">
    <source>
        <dbReference type="EMBL" id="WIX79586.1"/>
    </source>
</evidence>
<evidence type="ECO:0000259" key="3">
    <source>
        <dbReference type="PROSITE" id="PS51000"/>
    </source>
</evidence>
<protein>
    <submittedName>
        <fullName evidence="4">YafY family protein</fullName>
    </submittedName>
</protein>
<dbReference type="InterPro" id="IPR001034">
    <property type="entry name" value="DeoR_HTH"/>
</dbReference>
<dbReference type="PANTHER" id="PTHR34580">
    <property type="match status" value="1"/>
</dbReference>
<dbReference type="PROSITE" id="PS51000">
    <property type="entry name" value="HTH_DEOR_2"/>
    <property type="match status" value="1"/>
</dbReference>
<dbReference type="RefSeq" id="WP_285970271.1">
    <property type="nucleotide sequence ID" value="NZ_CP127294.1"/>
</dbReference>
<name>A0A9Y2MV41_9PSEU</name>
<dbReference type="InterPro" id="IPR036388">
    <property type="entry name" value="WH-like_DNA-bd_sf"/>
</dbReference>
<keyword evidence="1" id="KW-0805">Transcription regulation</keyword>
<feature type="domain" description="HTH deoR-type" evidence="3">
    <location>
        <begin position="2"/>
        <end position="57"/>
    </location>
</feature>
<dbReference type="InterPro" id="IPR051534">
    <property type="entry name" value="CBASS_pafABC_assoc_protein"/>
</dbReference>
<dbReference type="Proteomes" id="UP001236014">
    <property type="component" value="Chromosome"/>
</dbReference>
<reference evidence="4 5" key="1">
    <citation type="submission" date="2023-06" db="EMBL/GenBank/DDBJ databases">
        <authorList>
            <person name="Oyuntsetseg B."/>
            <person name="Kim S.B."/>
        </authorList>
    </citation>
    <scope>NUCLEOTIDE SEQUENCE [LARGE SCALE GENOMIC DNA]</scope>
    <source>
        <strain evidence="4 5">2-15</strain>
    </source>
</reference>
<dbReference type="PANTHER" id="PTHR34580:SF1">
    <property type="entry name" value="PROTEIN PAFC"/>
    <property type="match status" value="1"/>
</dbReference>